<evidence type="ECO:0000259" key="6">
    <source>
        <dbReference type="PROSITE" id="PS51719"/>
    </source>
</evidence>
<reference evidence="7 8" key="1">
    <citation type="journal article" date="2016" name="Genome Biol. Evol.">
        <title>Divergent and convergent evolution of fungal pathogenicity.</title>
        <authorList>
            <person name="Shang Y."/>
            <person name="Xiao G."/>
            <person name="Zheng P."/>
            <person name="Cen K."/>
            <person name="Zhan S."/>
            <person name="Wang C."/>
        </authorList>
    </citation>
    <scope>NUCLEOTIDE SEQUENCE [LARGE SCALE GENOMIC DNA]</scope>
    <source>
        <strain evidence="7 8">ARSEF 7405</strain>
    </source>
</reference>
<keyword evidence="2 3" id="KW-0342">GTP-binding</keyword>
<feature type="compositionally biased region" description="Low complexity" evidence="5">
    <location>
        <begin position="389"/>
        <end position="417"/>
    </location>
</feature>
<accession>A0A167UYZ7</accession>
<feature type="region of interest" description="Disordered" evidence="5">
    <location>
        <begin position="87"/>
        <end position="173"/>
    </location>
</feature>
<feature type="domain" description="Septin-type G" evidence="6">
    <location>
        <begin position="720"/>
        <end position="994"/>
    </location>
</feature>
<feature type="region of interest" description="Disordered" evidence="5">
    <location>
        <begin position="517"/>
        <end position="685"/>
    </location>
</feature>
<feature type="compositionally biased region" description="Polar residues" evidence="5">
    <location>
        <begin position="583"/>
        <end position="609"/>
    </location>
</feature>
<feature type="compositionally biased region" description="Low complexity" evidence="5">
    <location>
        <begin position="355"/>
        <end position="365"/>
    </location>
</feature>
<keyword evidence="8" id="KW-1185">Reference proteome</keyword>
<feature type="compositionally biased region" description="Low complexity" evidence="5">
    <location>
        <begin position="15"/>
        <end position="29"/>
    </location>
</feature>
<keyword evidence="4" id="KW-0175">Coiled coil</keyword>
<feature type="compositionally biased region" description="Polar residues" evidence="5">
    <location>
        <begin position="371"/>
        <end position="388"/>
    </location>
</feature>
<dbReference type="SUPFAM" id="SSF52540">
    <property type="entry name" value="P-loop containing nucleoside triphosphate hydrolases"/>
    <property type="match status" value="1"/>
</dbReference>
<dbReference type="AlphaFoldDB" id="A0A167UYZ7"/>
<dbReference type="Proteomes" id="UP000242877">
    <property type="component" value="Unassembled WGS sequence"/>
</dbReference>
<feature type="compositionally biased region" description="Polar residues" evidence="5">
    <location>
        <begin position="303"/>
        <end position="350"/>
    </location>
</feature>
<evidence type="ECO:0000256" key="1">
    <source>
        <dbReference type="ARBA" id="ARBA00022741"/>
    </source>
</evidence>
<feature type="region of interest" description="Disordered" evidence="5">
    <location>
        <begin position="202"/>
        <end position="417"/>
    </location>
</feature>
<dbReference type="Pfam" id="PF00735">
    <property type="entry name" value="Septin"/>
    <property type="match status" value="1"/>
</dbReference>
<comment type="similarity">
    <text evidence="3">Belongs to the TRAFAC class TrmE-Era-EngA-EngB-Septin-like GTPase superfamily. Septin GTPase family.</text>
</comment>
<feature type="compositionally biased region" description="Low complexity" evidence="5">
    <location>
        <begin position="560"/>
        <end position="582"/>
    </location>
</feature>
<dbReference type="InterPro" id="IPR030379">
    <property type="entry name" value="G_SEPTIN_dom"/>
</dbReference>
<comment type="caution">
    <text evidence="7">The sequence shown here is derived from an EMBL/GenBank/DDBJ whole genome shotgun (WGS) entry which is preliminary data.</text>
</comment>
<dbReference type="GO" id="GO:0005525">
    <property type="term" value="F:GTP binding"/>
    <property type="evidence" value="ECO:0007669"/>
    <property type="project" value="UniProtKB-KW"/>
</dbReference>
<feature type="compositionally biased region" description="Basic and acidic residues" evidence="5">
    <location>
        <begin position="281"/>
        <end position="296"/>
    </location>
</feature>
<dbReference type="FunFam" id="3.40.50.300:FF:000196">
    <property type="entry name" value="Cell division control 3"/>
    <property type="match status" value="1"/>
</dbReference>
<feature type="compositionally biased region" description="Low complexity" evidence="5">
    <location>
        <begin position="137"/>
        <end position="158"/>
    </location>
</feature>
<dbReference type="Gene3D" id="3.40.50.300">
    <property type="entry name" value="P-loop containing nucleotide triphosphate hydrolases"/>
    <property type="match status" value="1"/>
</dbReference>
<evidence type="ECO:0000256" key="2">
    <source>
        <dbReference type="ARBA" id="ARBA00023134"/>
    </source>
</evidence>
<dbReference type="PROSITE" id="PS51719">
    <property type="entry name" value="G_SEPTIN"/>
    <property type="match status" value="1"/>
</dbReference>
<evidence type="ECO:0000256" key="3">
    <source>
        <dbReference type="RuleBase" id="RU004560"/>
    </source>
</evidence>
<evidence type="ECO:0000256" key="5">
    <source>
        <dbReference type="SAM" id="MobiDB-lite"/>
    </source>
</evidence>
<feature type="compositionally biased region" description="Low complexity" evidence="5">
    <location>
        <begin position="480"/>
        <end position="497"/>
    </location>
</feature>
<feature type="compositionally biased region" description="Polar residues" evidence="5">
    <location>
        <begin position="239"/>
        <end position="254"/>
    </location>
</feature>
<evidence type="ECO:0000313" key="8">
    <source>
        <dbReference type="Proteomes" id="UP000242877"/>
    </source>
</evidence>
<feature type="compositionally biased region" description="Polar residues" evidence="5">
    <location>
        <begin position="159"/>
        <end position="172"/>
    </location>
</feature>
<feature type="compositionally biased region" description="Low complexity" evidence="5">
    <location>
        <begin position="517"/>
        <end position="534"/>
    </location>
</feature>
<evidence type="ECO:0000313" key="7">
    <source>
        <dbReference type="EMBL" id="KZZ86796.1"/>
    </source>
</evidence>
<name>A0A167UYZ7_9EURO</name>
<dbReference type="InterPro" id="IPR027417">
    <property type="entry name" value="P-loop_NTPase"/>
</dbReference>
<feature type="region of interest" description="Disordered" evidence="5">
    <location>
        <begin position="447"/>
        <end position="499"/>
    </location>
</feature>
<feature type="compositionally biased region" description="Low complexity" evidence="5">
    <location>
        <begin position="639"/>
        <end position="658"/>
    </location>
</feature>
<gene>
    <name evidence="7" type="ORF">AAP_06198</name>
</gene>
<feature type="compositionally biased region" description="Pro residues" evidence="5">
    <location>
        <begin position="1"/>
        <end position="14"/>
    </location>
</feature>
<dbReference type="OrthoDB" id="416553at2759"/>
<protein>
    <submittedName>
        <fullName evidence="7">Septin AspB</fullName>
    </submittedName>
</protein>
<feature type="compositionally biased region" description="Low complexity" evidence="5">
    <location>
        <begin position="87"/>
        <end position="100"/>
    </location>
</feature>
<dbReference type="PANTHER" id="PTHR18884">
    <property type="entry name" value="SEPTIN"/>
    <property type="match status" value="1"/>
</dbReference>
<feature type="coiled-coil region" evidence="4">
    <location>
        <begin position="1010"/>
        <end position="1081"/>
    </location>
</feature>
<organism evidence="7 8">
    <name type="scientific">Ascosphaera apis ARSEF 7405</name>
    <dbReference type="NCBI Taxonomy" id="392613"/>
    <lineage>
        <taxon>Eukaryota</taxon>
        <taxon>Fungi</taxon>
        <taxon>Dikarya</taxon>
        <taxon>Ascomycota</taxon>
        <taxon>Pezizomycotina</taxon>
        <taxon>Eurotiomycetes</taxon>
        <taxon>Eurotiomycetidae</taxon>
        <taxon>Onygenales</taxon>
        <taxon>Ascosphaeraceae</taxon>
        <taxon>Ascosphaera</taxon>
    </lineage>
</organism>
<dbReference type="InterPro" id="IPR016491">
    <property type="entry name" value="Septin"/>
</dbReference>
<dbReference type="GO" id="GO:0005938">
    <property type="term" value="C:cell cortex"/>
    <property type="evidence" value="ECO:0007669"/>
    <property type="project" value="UniProtKB-ARBA"/>
</dbReference>
<feature type="compositionally biased region" description="Polar residues" evidence="5">
    <location>
        <begin position="620"/>
        <end position="638"/>
    </location>
</feature>
<dbReference type="CDD" id="cd01850">
    <property type="entry name" value="CDC_Septin"/>
    <property type="match status" value="1"/>
</dbReference>
<proteinExistence type="inferred from homology"/>
<evidence type="ECO:0000256" key="4">
    <source>
        <dbReference type="SAM" id="Coils"/>
    </source>
</evidence>
<dbReference type="GO" id="GO:0032156">
    <property type="term" value="C:septin cytoskeleton"/>
    <property type="evidence" value="ECO:0007669"/>
    <property type="project" value="UniProtKB-ARBA"/>
</dbReference>
<sequence>MYPPPPPPPPPPPSASSSSKTVASSSTPTIATVRRLAAASDSRYPRPNSLRRVSGAAFTAANAAASAAAVAATASAVTSAAVNEKVSVSMHMSSPPSISPQHTRQFSGKDRNRGVPGMSLRTGPGPGPGPGSGNVDVAVAVASPSVSASSNSSNTVTPFSPTSARNAASSPDTSINTAITTATSASSMQSSTVAAAMKNVAETKRVSAASSTTSNSTSTSTSNSNSTSSASASMATASQKSSLTQSQSHYTSAMSREGTPSAIVTAAKDIAPGVTTTGSPDRTRGHGRDSIDEDGRGNGSGSGDTYDSASPTASAAINSSTGAKSAVSASTSGFGSNSGSAGLESASGNESARHSVTTSSGSASSRPLNMGSRNPFSSGPGTSKRANASTYGSSSSGSGRGSSDSGTTATSSSKTTGTLSIDAVLGDYRAWNRDLGVHESADETATAVAGDGHASPMNLPEGRTSNNDNHGRETRRNIRQQPQQQQQQQPQQPGQGPTKRMSVFELARLRLTNGISASFSSTTPAGPASTSIPPDSKADTSPQHIHAQRPPSSPPPPGISPNRSTHLSSTSSTTSLNHNRTSPSHIPTRLTQWLTDNFTSSHNPASTAASPVLSPGGLTPSRSSTPTAVNGAGNASVTSASKASNAGAASPSGASGASPVVERSNPMGPEKAHAQTVSSRDPKAVAAAATDMKNIVRRKITGYVGFANLPNQWHRKSVRKGFSFNVMVVGESGLGKSTLVNTLFNSSLYPPKEYSGPSNDILPKTVGIQSTSSDIEENGVRLRLTVVDTPGFGDFVNNDESWRPIVENIESRFDAYLEAENKVNRMNIVDNRIHACIYFIQPTGHSLKPLDIQVMKLLHTKVNLIPVIAKSDTLTDEEVGNFKQRILADINYHRINIFESPRYELDDEETIAENQEIMSKVPFAVVGANTEVTTADGRKVRGRRYPWGVIEVDNEEHCDFVKLRQMLIRTHMEELKEQTNNVLYEDYRTEKLTQMGVTQDSSVFKEVNPAVKQEEERALHEAKLAKMESEMKAVFQQKVHEKESKLKQSEDELYARHREMKEQLEKQRAELEEKKARIESGRPVVEEKYKRGKFSLR</sequence>
<dbReference type="VEuPathDB" id="FungiDB:AAP_06198"/>
<dbReference type="EMBL" id="AZGZ01000047">
    <property type="protein sequence ID" value="KZZ86796.1"/>
    <property type="molecule type" value="Genomic_DNA"/>
</dbReference>
<keyword evidence="1 3" id="KW-0547">Nucleotide-binding</keyword>
<feature type="compositionally biased region" description="Low complexity" evidence="5">
    <location>
        <begin position="207"/>
        <end position="238"/>
    </location>
</feature>
<feature type="region of interest" description="Disordered" evidence="5">
    <location>
        <begin position="1"/>
        <end position="31"/>
    </location>
</feature>